<dbReference type="GO" id="GO:0005576">
    <property type="term" value="C:extracellular region"/>
    <property type="evidence" value="ECO:0007669"/>
    <property type="project" value="TreeGrafter"/>
</dbReference>
<evidence type="ECO:0000256" key="7">
    <source>
        <dbReference type="PROSITE-ProRule" id="PRU01373"/>
    </source>
</evidence>
<dbReference type="SUPFAM" id="SSF82057">
    <property type="entry name" value="Prokaryotic SH3-related domain"/>
    <property type="match status" value="2"/>
</dbReference>
<dbReference type="RefSeq" id="WP_074933416.1">
    <property type="nucleotide sequence ID" value="NZ_CACRTX010000009.1"/>
</dbReference>
<evidence type="ECO:0000256" key="5">
    <source>
        <dbReference type="ARBA" id="ARBA00022984"/>
    </source>
</evidence>
<accession>A0A6N3D1A3</accession>
<dbReference type="CDD" id="cd16913">
    <property type="entry name" value="YkuD_like"/>
    <property type="match status" value="1"/>
</dbReference>
<sequence>MKKLKRGLLQGVAIVGVLVAPIAGTITQVYAANEGDPTAASVTAQEATSESFSEASAASSQEASTESTESSTATESSSTSTSSSETTSSTSTAATETSQTEATQDSSTQSTEESSEEPDLGIIDVESVAVNNQYIKINPVAAANPETQNILYRFEKDQLIEQGTINELAGKVYRSVKRYQGADKRTYLEIRDDQKVVGVVAEAAVKVASGTFKTEKKYATVTSAKEPLWQDVFLDKKTSTSSSITGQTFEIKEVFTTNNNVVYYALYSNKNVLIGWIKATGVKLATSPGGVWQSESKYATIISGNYTLWQNFHWTAKKGTTASLNGKTVKVTGKYRHLNGSTYYSLYTNNNKWLGYINASGVKLTTDAQGAYQSYGKYVTLTKKNYTMWGNFRWSSKKNTTTKLAGKTYLAKGRYNHVNGGVYLSLYDANGNWIGYLNANAATVANNQGGTWQSEKRTVRLKSKNYTLWQDLAFAKKKGSSANYMNKNIQVTGKYQHFNGSTYYSLYLNNKWLGYINASGVTNAHTITSQSNISRYVVVKNGDGNFFEKADPNSAKLGKKSAYKGYMAQATKLAKTSDGNYLYLVSPAGRIGWVKENQTTNVNSNFWMYTTGGKYPSLNVKNLNIEVSISKQRVYIKSGNKVIYTMLCSTGAFNTPTPLGNFRIQAEKGLAFSGAAYYRSFKDHGVYLFHTIPTSIAWSTNAFSSVEGRKLGTRASHGCIRLAVPDAKWFYYNIPYNTPVKIAN</sequence>
<dbReference type="InterPro" id="IPR005490">
    <property type="entry name" value="LD_TPept_cat_dom"/>
</dbReference>
<dbReference type="GO" id="GO:0018104">
    <property type="term" value="P:peptidoglycan-protein cross-linking"/>
    <property type="evidence" value="ECO:0007669"/>
    <property type="project" value="TreeGrafter"/>
</dbReference>
<protein>
    <submittedName>
        <fullName evidence="9">L,D-transpeptidase YciB</fullName>
        <ecNumber evidence="9">2.-.-.-</ecNumber>
    </submittedName>
</protein>
<reference evidence="9" key="1">
    <citation type="submission" date="2019-11" db="EMBL/GenBank/DDBJ databases">
        <authorList>
            <person name="Feng L."/>
        </authorList>
    </citation>
    <scope>NUCLEOTIDE SEQUENCE</scope>
    <source>
        <strain evidence="9">ECasseliflavusLFYP2</strain>
    </source>
</reference>
<dbReference type="PANTHER" id="PTHR30582:SF2">
    <property type="entry name" value="L,D-TRANSPEPTIDASE YCIB-RELATED"/>
    <property type="match status" value="1"/>
</dbReference>
<dbReference type="GO" id="GO:0071555">
    <property type="term" value="P:cell wall organization"/>
    <property type="evidence" value="ECO:0007669"/>
    <property type="project" value="UniProtKB-UniRule"/>
</dbReference>
<dbReference type="InterPro" id="IPR050979">
    <property type="entry name" value="LD-transpeptidase"/>
</dbReference>
<dbReference type="GO" id="GO:0016740">
    <property type="term" value="F:transferase activity"/>
    <property type="evidence" value="ECO:0007669"/>
    <property type="project" value="UniProtKB-KW"/>
</dbReference>
<dbReference type="GO" id="GO:0071972">
    <property type="term" value="F:peptidoglycan L,D-transpeptidase activity"/>
    <property type="evidence" value="ECO:0007669"/>
    <property type="project" value="TreeGrafter"/>
</dbReference>
<keyword evidence="6 7" id="KW-0961">Cell wall biogenesis/degradation</keyword>
<dbReference type="GO" id="GO:0008360">
    <property type="term" value="P:regulation of cell shape"/>
    <property type="evidence" value="ECO:0007669"/>
    <property type="project" value="UniProtKB-UniRule"/>
</dbReference>
<evidence type="ECO:0000256" key="6">
    <source>
        <dbReference type="ARBA" id="ARBA00023316"/>
    </source>
</evidence>
<dbReference type="EMBL" id="CACRTX010000009">
    <property type="protein sequence ID" value="VYU22986.1"/>
    <property type="molecule type" value="Genomic_DNA"/>
</dbReference>
<dbReference type="UniPathway" id="UPA00219"/>
<dbReference type="PANTHER" id="PTHR30582">
    <property type="entry name" value="L,D-TRANSPEPTIDASE"/>
    <property type="match status" value="1"/>
</dbReference>
<dbReference type="InterPro" id="IPR038200">
    <property type="entry name" value="GW_dom_sf"/>
</dbReference>
<evidence type="ECO:0000256" key="4">
    <source>
        <dbReference type="ARBA" id="ARBA00022960"/>
    </source>
</evidence>
<evidence type="ECO:0000256" key="1">
    <source>
        <dbReference type="ARBA" id="ARBA00004752"/>
    </source>
</evidence>
<dbReference type="Gene3D" id="2.30.30.170">
    <property type="match status" value="2"/>
</dbReference>
<feature type="active site" description="Nucleophile" evidence="7">
    <location>
        <position position="719"/>
    </location>
</feature>
<keyword evidence="2 9" id="KW-0808">Transferase</keyword>
<dbReference type="PROSITE" id="PS52029">
    <property type="entry name" value="LD_TPASE"/>
    <property type="match status" value="1"/>
</dbReference>
<comment type="pathway">
    <text evidence="1 7">Cell wall biogenesis; peptidoglycan biosynthesis.</text>
</comment>
<dbReference type="AlphaFoldDB" id="A0A6N3D1A3"/>
<keyword evidence="3" id="KW-0732">Signal</keyword>
<gene>
    <name evidence="9" type="primary">yciB</name>
    <name evidence="9" type="ORF">ECLFYP2_02783</name>
</gene>
<dbReference type="EC" id="2.-.-.-" evidence="9"/>
<proteinExistence type="predicted"/>
<dbReference type="InterPro" id="IPR025987">
    <property type="entry name" value="GW_dom"/>
</dbReference>
<evidence type="ECO:0000256" key="3">
    <source>
        <dbReference type="ARBA" id="ARBA00022729"/>
    </source>
</evidence>
<dbReference type="SUPFAM" id="SSF141523">
    <property type="entry name" value="L,D-transpeptidase catalytic domain-like"/>
    <property type="match status" value="1"/>
</dbReference>
<name>A0A6N3D1A3_ENTCA</name>
<feature type="compositionally biased region" description="Low complexity" evidence="8">
    <location>
        <begin position="43"/>
        <end position="112"/>
    </location>
</feature>
<organism evidence="9">
    <name type="scientific">Enterococcus casseliflavus</name>
    <name type="common">Enterococcus flavescens</name>
    <dbReference type="NCBI Taxonomy" id="37734"/>
    <lineage>
        <taxon>Bacteria</taxon>
        <taxon>Bacillati</taxon>
        <taxon>Bacillota</taxon>
        <taxon>Bacilli</taxon>
        <taxon>Lactobacillales</taxon>
        <taxon>Enterococcaceae</taxon>
        <taxon>Enterococcus</taxon>
    </lineage>
</organism>
<dbReference type="InterPro" id="IPR038063">
    <property type="entry name" value="Transpep_catalytic_dom"/>
</dbReference>
<dbReference type="Pfam" id="PF13457">
    <property type="entry name" value="GW"/>
    <property type="match status" value="4"/>
</dbReference>
<keyword evidence="4 7" id="KW-0133">Cell shape</keyword>
<evidence type="ECO:0000313" key="9">
    <source>
        <dbReference type="EMBL" id="VYU22986.1"/>
    </source>
</evidence>
<dbReference type="Gene3D" id="2.40.440.10">
    <property type="entry name" value="L,D-transpeptidase catalytic domain-like"/>
    <property type="match status" value="1"/>
</dbReference>
<evidence type="ECO:0000256" key="2">
    <source>
        <dbReference type="ARBA" id="ARBA00022679"/>
    </source>
</evidence>
<feature type="active site" description="Proton donor/acceptor" evidence="7">
    <location>
        <position position="690"/>
    </location>
</feature>
<feature type="region of interest" description="Disordered" evidence="8">
    <location>
        <begin position="41"/>
        <end position="122"/>
    </location>
</feature>
<evidence type="ECO:0000256" key="8">
    <source>
        <dbReference type="SAM" id="MobiDB-lite"/>
    </source>
</evidence>
<dbReference type="Pfam" id="PF03734">
    <property type="entry name" value="YkuD"/>
    <property type="match status" value="1"/>
</dbReference>
<keyword evidence="5 7" id="KW-0573">Peptidoglycan synthesis</keyword>